<dbReference type="EMBL" id="CM042053">
    <property type="protein sequence ID" value="KAI3715512.1"/>
    <property type="molecule type" value="Genomic_DNA"/>
</dbReference>
<dbReference type="Proteomes" id="UP001055879">
    <property type="component" value="Linkage Group LG07"/>
</dbReference>
<evidence type="ECO:0000313" key="2">
    <source>
        <dbReference type="Proteomes" id="UP001055879"/>
    </source>
</evidence>
<accession>A0ACB9B0B2</accession>
<evidence type="ECO:0000313" key="1">
    <source>
        <dbReference type="EMBL" id="KAI3715512.1"/>
    </source>
</evidence>
<protein>
    <submittedName>
        <fullName evidence="1">Uncharacterized protein</fullName>
    </submittedName>
</protein>
<gene>
    <name evidence="1" type="ORF">L6452_22496</name>
</gene>
<reference evidence="2" key="1">
    <citation type="journal article" date="2022" name="Mol. Ecol. Resour.">
        <title>The genomes of chicory, endive, great burdock and yacon provide insights into Asteraceae palaeo-polyploidization history and plant inulin production.</title>
        <authorList>
            <person name="Fan W."/>
            <person name="Wang S."/>
            <person name="Wang H."/>
            <person name="Wang A."/>
            <person name="Jiang F."/>
            <person name="Liu H."/>
            <person name="Zhao H."/>
            <person name="Xu D."/>
            <person name="Zhang Y."/>
        </authorList>
    </citation>
    <scope>NUCLEOTIDE SEQUENCE [LARGE SCALE GENOMIC DNA]</scope>
    <source>
        <strain evidence="2">cv. Niubang</strain>
    </source>
</reference>
<reference evidence="1 2" key="2">
    <citation type="journal article" date="2022" name="Mol. Ecol. Resour.">
        <title>The genomes of chicory, endive, great burdock and yacon provide insights into Asteraceae paleo-polyploidization history and plant inulin production.</title>
        <authorList>
            <person name="Fan W."/>
            <person name="Wang S."/>
            <person name="Wang H."/>
            <person name="Wang A."/>
            <person name="Jiang F."/>
            <person name="Liu H."/>
            <person name="Zhao H."/>
            <person name="Xu D."/>
            <person name="Zhang Y."/>
        </authorList>
    </citation>
    <scope>NUCLEOTIDE SEQUENCE [LARGE SCALE GENOMIC DNA]</scope>
    <source>
        <strain evidence="2">cv. Niubang</strain>
    </source>
</reference>
<keyword evidence="2" id="KW-1185">Reference proteome</keyword>
<sequence length="91" mass="11153">MIATFIQISYYGYDIASMYKIIYYYYYYYYWLLLHIVIYSSCAFSTETEMQVFGFCNENERESSKARVISYYRVSRRFVKMVTMEQESRGE</sequence>
<proteinExistence type="predicted"/>
<comment type="caution">
    <text evidence="1">The sequence shown here is derived from an EMBL/GenBank/DDBJ whole genome shotgun (WGS) entry which is preliminary data.</text>
</comment>
<organism evidence="1 2">
    <name type="scientific">Arctium lappa</name>
    <name type="common">Greater burdock</name>
    <name type="synonym">Lappa major</name>
    <dbReference type="NCBI Taxonomy" id="4217"/>
    <lineage>
        <taxon>Eukaryota</taxon>
        <taxon>Viridiplantae</taxon>
        <taxon>Streptophyta</taxon>
        <taxon>Embryophyta</taxon>
        <taxon>Tracheophyta</taxon>
        <taxon>Spermatophyta</taxon>
        <taxon>Magnoliopsida</taxon>
        <taxon>eudicotyledons</taxon>
        <taxon>Gunneridae</taxon>
        <taxon>Pentapetalae</taxon>
        <taxon>asterids</taxon>
        <taxon>campanulids</taxon>
        <taxon>Asterales</taxon>
        <taxon>Asteraceae</taxon>
        <taxon>Carduoideae</taxon>
        <taxon>Cardueae</taxon>
        <taxon>Arctiinae</taxon>
        <taxon>Arctium</taxon>
    </lineage>
</organism>
<name>A0ACB9B0B2_ARCLA</name>